<protein>
    <recommendedName>
        <fullName evidence="2">Reverse transcriptase domain-containing protein</fullName>
    </recommendedName>
</protein>
<feature type="region of interest" description="Disordered" evidence="1">
    <location>
        <begin position="89"/>
        <end position="130"/>
    </location>
</feature>
<evidence type="ECO:0000256" key="1">
    <source>
        <dbReference type="SAM" id="MobiDB-lite"/>
    </source>
</evidence>
<feature type="domain" description="Reverse transcriptase" evidence="2">
    <location>
        <begin position="101"/>
        <end position="226"/>
    </location>
</feature>
<dbReference type="InterPro" id="IPR043128">
    <property type="entry name" value="Rev_trsase/Diguanyl_cyclase"/>
</dbReference>
<dbReference type="Gene3D" id="3.30.70.270">
    <property type="match status" value="1"/>
</dbReference>
<dbReference type="CDD" id="cd01647">
    <property type="entry name" value="RT_LTR"/>
    <property type="match status" value="1"/>
</dbReference>
<dbReference type="PANTHER" id="PTHR24559">
    <property type="entry name" value="TRANSPOSON TY3-I GAG-POL POLYPROTEIN"/>
    <property type="match status" value="1"/>
</dbReference>
<dbReference type="InterPro" id="IPR043502">
    <property type="entry name" value="DNA/RNA_pol_sf"/>
</dbReference>
<evidence type="ECO:0000259" key="2">
    <source>
        <dbReference type="Pfam" id="PF00078"/>
    </source>
</evidence>
<gene>
    <name evidence="3" type="ORF">Tci_625224</name>
</gene>
<dbReference type="SUPFAM" id="SSF56672">
    <property type="entry name" value="DNA/RNA polymerases"/>
    <property type="match status" value="1"/>
</dbReference>
<evidence type="ECO:0000313" key="3">
    <source>
        <dbReference type="EMBL" id="GFA53252.1"/>
    </source>
</evidence>
<dbReference type="InterPro" id="IPR053134">
    <property type="entry name" value="RNA-dir_DNA_polymerase"/>
</dbReference>
<accession>A0A699JRR6</accession>
<dbReference type="Gene3D" id="3.10.10.10">
    <property type="entry name" value="HIV Type 1 Reverse Transcriptase, subunit A, domain 1"/>
    <property type="match status" value="1"/>
</dbReference>
<dbReference type="EMBL" id="BKCJ010440621">
    <property type="protein sequence ID" value="GFA53252.1"/>
    <property type="molecule type" value="Genomic_DNA"/>
</dbReference>
<dbReference type="AlphaFoldDB" id="A0A699JRR6"/>
<proteinExistence type="predicted"/>
<dbReference type="Pfam" id="PF00078">
    <property type="entry name" value="RVT_1"/>
    <property type="match status" value="1"/>
</dbReference>
<organism evidence="3">
    <name type="scientific">Tanacetum cinerariifolium</name>
    <name type="common">Dalmatian daisy</name>
    <name type="synonym">Chrysanthemum cinerariifolium</name>
    <dbReference type="NCBI Taxonomy" id="118510"/>
    <lineage>
        <taxon>Eukaryota</taxon>
        <taxon>Viridiplantae</taxon>
        <taxon>Streptophyta</taxon>
        <taxon>Embryophyta</taxon>
        <taxon>Tracheophyta</taxon>
        <taxon>Spermatophyta</taxon>
        <taxon>Magnoliopsida</taxon>
        <taxon>eudicotyledons</taxon>
        <taxon>Gunneridae</taxon>
        <taxon>Pentapetalae</taxon>
        <taxon>asterids</taxon>
        <taxon>campanulids</taxon>
        <taxon>Asterales</taxon>
        <taxon>Asteraceae</taxon>
        <taxon>Asteroideae</taxon>
        <taxon>Anthemideae</taxon>
        <taxon>Anthemidinae</taxon>
        <taxon>Tanacetum</taxon>
    </lineage>
</organism>
<dbReference type="PANTHER" id="PTHR24559:SF444">
    <property type="entry name" value="REVERSE TRANSCRIPTASE DOMAIN-CONTAINING PROTEIN"/>
    <property type="match status" value="1"/>
</dbReference>
<dbReference type="InterPro" id="IPR000477">
    <property type="entry name" value="RT_dom"/>
</dbReference>
<reference evidence="3" key="1">
    <citation type="journal article" date="2019" name="Sci. Rep.">
        <title>Draft genome of Tanacetum cinerariifolium, the natural source of mosquito coil.</title>
        <authorList>
            <person name="Yamashiro T."/>
            <person name="Shiraishi A."/>
            <person name="Satake H."/>
            <person name="Nakayama K."/>
        </authorList>
    </citation>
    <scope>NUCLEOTIDE SEQUENCE</scope>
</reference>
<feature type="compositionally biased region" description="Basic residues" evidence="1">
    <location>
        <begin position="109"/>
        <end position="120"/>
    </location>
</feature>
<sequence>MEEEGNSTNNDQGNAKNILNCIDTEEKIMIDDEYLEQKVTIRKQLPTRIKIRLRDLLRTHANVFAWTTTHITGVPTTLIIGEENLQHRTSTEFVQSHRTGKTKEEKPGPRKKQSCPHLSKRVGGSRSSARKNLQKYRLKYVLDAYKGYHQMPMAEKDEEKTAFFTREGVFCSKRLPFSLKNTGATYQRLIDKVFGSQIGMNMEVNADDMVIKSDSEEEMLADIEETFGDCGQLT</sequence>
<name>A0A699JRR6_TANCI</name>
<comment type="caution">
    <text evidence="3">The sequence shown here is derived from an EMBL/GenBank/DDBJ whole genome shotgun (WGS) entry which is preliminary data.</text>
</comment>